<accession>W0S3B5</accession>
<feature type="transmembrane region" description="Helical" evidence="17">
    <location>
        <begin position="26"/>
        <end position="45"/>
    </location>
</feature>
<keyword evidence="12 17" id="KW-0520">NAD</keyword>
<feature type="transmembrane region" description="Helical" evidence="17">
    <location>
        <begin position="57"/>
        <end position="80"/>
    </location>
</feature>
<dbReference type="InterPro" id="IPR050175">
    <property type="entry name" value="Complex_I_Subunit_2"/>
</dbReference>
<evidence type="ECO:0000256" key="13">
    <source>
        <dbReference type="ARBA" id="ARBA00023075"/>
    </source>
</evidence>
<keyword evidence="5" id="KW-0813">Transport</keyword>
<dbReference type="PANTHER" id="PTHR46552:SF1">
    <property type="entry name" value="NADH-UBIQUINONE OXIDOREDUCTASE CHAIN 2"/>
    <property type="match status" value="1"/>
</dbReference>
<evidence type="ECO:0000313" key="20">
    <source>
        <dbReference type="EMBL" id="BAO25516.1"/>
    </source>
</evidence>
<dbReference type="GO" id="GO:0005743">
    <property type="term" value="C:mitochondrial inner membrane"/>
    <property type="evidence" value="ECO:0007669"/>
    <property type="project" value="UniProtKB-SubCell"/>
</dbReference>
<evidence type="ECO:0000256" key="6">
    <source>
        <dbReference type="ARBA" id="ARBA00022660"/>
    </source>
</evidence>
<geneLocation type="mitochondrion" evidence="20"/>
<evidence type="ECO:0000256" key="3">
    <source>
        <dbReference type="ARBA" id="ARBA00012944"/>
    </source>
</evidence>
<evidence type="ECO:0000256" key="2">
    <source>
        <dbReference type="ARBA" id="ARBA00007012"/>
    </source>
</evidence>
<keyword evidence="8 17" id="KW-0999">Mitochondrion inner membrane</keyword>
<evidence type="ECO:0000256" key="17">
    <source>
        <dbReference type="RuleBase" id="RU003403"/>
    </source>
</evidence>
<dbReference type="GO" id="GO:0006120">
    <property type="term" value="P:mitochondrial electron transport, NADH to ubiquinone"/>
    <property type="evidence" value="ECO:0007669"/>
    <property type="project" value="InterPro"/>
</dbReference>
<feature type="transmembrane region" description="Helical" evidence="17">
    <location>
        <begin position="240"/>
        <end position="257"/>
    </location>
</feature>
<dbReference type="Pfam" id="PF00361">
    <property type="entry name" value="Proton_antipo_M"/>
    <property type="match status" value="1"/>
</dbReference>
<keyword evidence="10 17" id="KW-0249">Electron transport</keyword>
<comment type="catalytic activity">
    <reaction evidence="16 17">
        <text>a ubiquinone + NADH + 5 H(+)(in) = a ubiquinol + NAD(+) + 4 H(+)(out)</text>
        <dbReference type="Rhea" id="RHEA:29091"/>
        <dbReference type="Rhea" id="RHEA-COMP:9565"/>
        <dbReference type="Rhea" id="RHEA-COMP:9566"/>
        <dbReference type="ChEBI" id="CHEBI:15378"/>
        <dbReference type="ChEBI" id="CHEBI:16389"/>
        <dbReference type="ChEBI" id="CHEBI:17976"/>
        <dbReference type="ChEBI" id="CHEBI:57540"/>
        <dbReference type="ChEBI" id="CHEBI:57945"/>
        <dbReference type="EC" id="7.1.1.2"/>
    </reaction>
</comment>
<evidence type="ECO:0000256" key="14">
    <source>
        <dbReference type="ARBA" id="ARBA00023128"/>
    </source>
</evidence>
<reference evidence="21" key="2">
    <citation type="submission" date="2018-09" db="EMBL/GenBank/DDBJ databases">
        <title>The complete mitochondrial genome of Paracheirodon axelrodi.</title>
        <authorList>
            <person name="Huang Y."/>
            <person name="Liu Y."/>
        </authorList>
    </citation>
    <scope>NUCLEOTIDE SEQUENCE</scope>
</reference>
<protein>
    <recommendedName>
        <fullName evidence="4 17">NADH-ubiquinone oxidoreductase chain 2</fullName>
        <ecNumber evidence="3 17">7.1.1.2</ecNumber>
    </recommendedName>
</protein>
<comment type="similarity">
    <text evidence="2 17">Belongs to the complex I subunit 2 family.</text>
</comment>
<keyword evidence="7 17" id="KW-0812">Transmembrane</keyword>
<dbReference type="PRINTS" id="PR01436">
    <property type="entry name" value="NADHDHGNASE2"/>
</dbReference>
<evidence type="ECO:0000256" key="7">
    <source>
        <dbReference type="ARBA" id="ARBA00022692"/>
    </source>
</evidence>
<feature type="transmembrane region" description="Helical" evidence="17">
    <location>
        <begin position="326"/>
        <end position="350"/>
    </location>
</feature>
<evidence type="ECO:0000256" key="9">
    <source>
        <dbReference type="ARBA" id="ARBA00022967"/>
    </source>
</evidence>
<feature type="domain" description="NADH:quinone oxidoreductase/Mrp antiporter transmembrane" evidence="18">
    <location>
        <begin position="23"/>
        <end position="289"/>
    </location>
</feature>
<evidence type="ECO:0000256" key="4">
    <source>
        <dbReference type="ARBA" id="ARBA00021008"/>
    </source>
</evidence>
<evidence type="ECO:0000256" key="10">
    <source>
        <dbReference type="ARBA" id="ARBA00022982"/>
    </source>
</evidence>
<keyword evidence="9 17" id="KW-1278">Translocase</keyword>
<organism evidence="20">
    <name type="scientific">Paracheirodon axelrodi</name>
    <name type="common">cardinal tetra</name>
    <dbReference type="NCBI Taxonomy" id="268476"/>
    <lineage>
        <taxon>Eukaryota</taxon>
        <taxon>Metazoa</taxon>
        <taxon>Chordata</taxon>
        <taxon>Craniata</taxon>
        <taxon>Vertebrata</taxon>
        <taxon>Euteleostomi</taxon>
        <taxon>Actinopterygii</taxon>
        <taxon>Neopterygii</taxon>
        <taxon>Teleostei</taxon>
        <taxon>Ostariophysi</taxon>
        <taxon>Characiformes</taxon>
        <taxon>Characoidei</taxon>
        <taxon>Acestrorhamphidae</taxon>
        <taxon>Megalamphodinae</taxon>
        <taxon>Paracheirodon</taxon>
    </lineage>
</organism>
<reference evidence="20" key="1">
    <citation type="journal article" date="2016" name="Mitochondrial DNA">
        <title>The complete mitochondrial genome of Paracheirodon axelrodi (Characiformes:Characidae:Paracheirodon).</title>
        <authorList>
            <person name="Zhang S.H."/>
            <person name="Cui J."/>
            <person name="Xu R."/>
            <person name="Xu P."/>
            <person name="Sun J."/>
        </authorList>
    </citation>
    <scope>NUCLEOTIDE SEQUENCE</scope>
</reference>
<keyword evidence="14 17" id="KW-0496">Mitochondrion</keyword>
<evidence type="ECO:0000256" key="16">
    <source>
        <dbReference type="ARBA" id="ARBA00049551"/>
    </source>
</evidence>
<dbReference type="InterPro" id="IPR010933">
    <property type="entry name" value="NADH_DH_su2_C"/>
</dbReference>
<evidence type="ECO:0000256" key="11">
    <source>
        <dbReference type="ARBA" id="ARBA00022989"/>
    </source>
</evidence>
<feature type="transmembrane region" description="Helical" evidence="17">
    <location>
        <begin position="277"/>
        <end position="305"/>
    </location>
</feature>
<evidence type="ECO:0000313" key="21">
    <source>
        <dbReference type="EMBL" id="QDE12565.1"/>
    </source>
</evidence>
<feature type="transmembrane region" description="Helical" evidence="17">
    <location>
        <begin position="200"/>
        <end position="219"/>
    </location>
</feature>
<keyword evidence="11 17" id="KW-1133">Transmembrane helix</keyword>
<keyword evidence="6 17" id="KW-0679">Respiratory chain</keyword>
<feature type="transmembrane region" description="Helical" evidence="17">
    <location>
        <begin position="178"/>
        <end position="194"/>
    </location>
</feature>
<evidence type="ECO:0000256" key="1">
    <source>
        <dbReference type="ARBA" id="ARBA00004448"/>
    </source>
</evidence>
<dbReference type="EMBL" id="AB898197">
    <property type="protein sequence ID" value="BAO25516.1"/>
    <property type="molecule type" value="Genomic_DNA"/>
</dbReference>
<evidence type="ECO:0000256" key="15">
    <source>
        <dbReference type="ARBA" id="ARBA00023136"/>
    </source>
</evidence>
<dbReference type="PANTHER" id="PTHR46552">
    <property type="entry name" value="NADH-UBIQUINONE OXIDOREDUCTASE CHAIN 2"/>
    <property type="match status" value="1"/>
</dbReference>
<dbReference type="AlphaFoldDB" id="W0S3B5"/>
<comment type="subcellular location">
    <subcellularLocation>
        <location evidence="1 17">Mitochondrion inner membrane</location>
        <topology evidence="1 17">Multi-pass membrane protein</topology>
    </subcellularLocation>
</comment>
<dbReference type="InterPro" id="IPR003917">
    <property type="entry name" value="NADH_UbQ_OxRdtase_chain2"/>
</dbReference>
<sequence length="351" mass="39095">MTQTLYMAFIFSLGLGTTLTFVSNHWLYAWIGVEISTFAIIPIMAQTHHPRAVEATVKYLLIQGAAAGLLLFGTVLNAVLEKNWTITEITHPFATPIVMFALVLKLGLAPCHYWVPEVMQGLNIKTGLILATWQKLAPFALLLQISHTLQPWLPLSIGVLSIMAAGWAGMNQTQIRKILAYSSIAHLGWMVVIVQYAPNLAVLALVIYIFSTLAAFLTMEQTSSTKINNLSQVWSKSPSMLTVMILVLLSLAGLPPLTGFLPKWFVLNMMVQQQMTIIALVISMSSLLSLYFYLRLCYFSILTVFPTTTKIPLHWRHHFKKQNITMAVVATSSLILLPFAPLISALMLFYP</sequence>
<dbReference type="EC" id="7.1.1.2" evidence="3 17"/>
<evidence type="ECO:0000259" key="19">
    <source>
        <dbReference type="Pfam" id="PF06444"/>
    </source>
</evidence>
<dbReference type="InterPro" id="IPR001750">
    <property type="entry name" value="ND/Mrp_TM"/>
</dbReference>
<dbReference type="Pfam" id="PF06444">
    <property type="entry name" value="NADH_dehy_S2_C"/>
    <property type="match status" value="1"/>
</dbReference>
<proteinExistence type="inferred from homology"/>
<gene>
    <name evidence="20" type="primary">ND2</name>
</gene>
<evidence type="ECO:0000256" key="12">
    <source>
        <dbReference type="ARBA" id="ARBA00023027"/>
    </source>
</evidence>
<comment type="function">
    <text evidence="17">Core subunit of the mitochondrial membrane respiratory chain NADH dehydrogenase (Complex I) which catalyzes electron transfer from NADH through the respiratory chain, using ubiquinone as an electron acceptor. Essential for the catalytic activity and assembly of complex I.</text>
</comment>
<dbReference type="GO" id="GO:0008137">
    <property type="term" value="F:NADH dehydrogenase (ubiquinone) activity"/>
    <property type="evidence" value="ECO:0007669"/>
    <property type="project" value="UniProtKB-EC"/>
</dbReference>
<feature type="transmembrane region" description="Helical" evidence="17">
    <location>
        <begin position="152"/>
        <end position="171"/>
    </location>
</feature>
<feature type="transmembrane region" description="Helical" evidence="17">
    <location>
        <begin position="92"/>
        <end position="115"/>
    </location>
</feature>
<evidence type="ECO:0000256" key="5">
    <source>
        <dbReference type="ARBA" id="ARBA00022448"/>
    </source>
</evidence>
<feature type="domain" description="NADH dehydrogenase subunit 2 C-terminal" evidence="19">
    <location>
        <begin position="290"/>
        <end position="343"/>
    </location>
</feature>
<name>W0S3B5_9TELE</name>
<evidence type="ECO:0000256" key="8">
    <source>
        <dbReference type="ARBA" id="ARBA00022792"/>
    </source>
</evidence>
<evidence type="ECO:0000259" key="18">
    <source>
        <dbReference type="Pfam" id="PF00361"/>
    </source>
</evidence>
<keyword evidence="15 17" id="KW-0472">Membrane</keyword>
<dbReference type="EMBL" id="MH998225">
    <property type="protein sequence ID" value="QDE12565.1"/>
    <property type="molecule type" value="Genomic_DNA"/>
</dbReference>
<keyword evidence="13 17" id="KW-0830">Ubiquinone</keyword>